<evidence type="ECO:0000256" key="4">
    <source>
        <dbReference type="ARBA" id="ARBA00022840"/>
    </source>
</evidence>
<dbReference type="PANTHER" id="PTHR42711">
    <property type="entry name" value="ABC TRANSPORTER ATP-BINDING PROTEIN"/>
    <property type="match status" value="1"/>
</dbReference>
<evidence type="ECO:0000256" key="2">
    <source>
        <dbReference type="ARBA" id="ARBA00022448"/>
    </source>
</evidence>
<keyword evidence="2" id="KW-0813">Transport</keyword>
<dbReference type="InterPro" id="IPR003593">
    <property type="entry name" value="AAA+_ATPase"/>
</dbReference>
<evidence type="ECO:0000259" key="5">
    <source>
        <dbReference type="PROSITE" id="PS50893"/>
    </source>
</evidence>
<name>A0A1F7RQ65_9BACT</name>
<comment type="caution">
    <text evidence="6">The sequence shown here is derived from an EMBL/GenBank/DDBJ whole genome shotgun (WGS) entry which is preliminary data.</text>
</comment>
<protein>
    <recommendedName>
        <fullName evidence="5">ABC transporter domain-containing protein</fullName>
    </recommendedName>
</protein>
<dbReference type="GO" id="GO:0005524">
    <property type="term" value="F:ATP binding"/>
    <property type="evidence" value="ECO:0007669"/>
    <property type="project" value="UniProtKB-KW"/>
</dbReference>
<reference evidence="6 7" key="1">
    <citation type="journal article" date="2016" name="Nat. Commun.">
        <title>Thousands of microbial genomes shed light on interconnected biogeochemical processes in an aquifer system.</title>
        <authorList>
            <person name="Anantharaman K."/>
            <person name="Brown C.T."/>
            <person name="Hug L.A."/>
            <person name="Sharon I."/>
            <person name="Castelle C.J."/>
            <person name="Probst A.J."/>
            <person name="Thomas B.C."/>
            <person name="Singh A."/>
            <person name="Wilkins M.J."/>
            <person name="Karaoz U."/>
            <person name="Brodie E.L."/>
            <person name="Williams K.H."/>
            <person name="Hubbard S.S."/>
            <person name="Banfield J.F."/>
        </authorList>
    </citation>
    <scope>NUCLEOTIDE SEQUENCE [LARGE SCALE GENOMIC DNA]</scope>
</reference>
<dbReference type="SMART" id="SM00382">
    <property type="entry name" value="AAA"/>
    <property type="match status" value="1"/>
</dbReference>
<evidence type="ECO:0000313" key="6">
    <source>
        <dbReference type="EMBL" id="OGL43706.1"/>
    </source>
</evidence>
<dbReference type="Proteomes" id="UP000179266">
    <property type="component" value="Unassembled WGS sequence"/>
</dbReference>
<dbReference type="AlphaFoldDB" id="A0A1F7RQ65"/>
<comment type="similarity">
    <text evidence="1">Belongs to the ABC transporter superfamily.</text>
</comment>
<feature type="domain" description="ABC transporter" evidence="5">
    <location>
        <begin position="1"/>
        <end position="219"/>
    </location>
</feature>
<dbReference type="InterPro" id="IPR050763">
    <property type="entry name" value="ABC_transporter_ATP-binding"/>
</dbReference>
<gene>
    <name evidence="6" type="ORF">A2161_13345</name>
</gene>
<proteinExistence type="inferred from homology"/>
<keyword evidence="4" id="KW-0067">ATP-binding</keyword>
<evidence type="ECO:0000256" key="1">
    <source>
        <dbReference type="ARBA" id="ARBA00005417"/>
    </source>
</evidence>
<dbReference type="Pfam" id="PF00005">
    <property type="entry name" value="ABC_tran"/>
    <property type="match status" value="1"/>
</dbReference>
<sequence>FGPIKAVDNVSFNVEKGEVLGFLGPNGAGKSTTLRIIAGYLPPNEGTVKIDGKEFWEDQIGAKGKIGYMPESTPLYKEMTPYEYLSFLAEIHGLEDIGQKVEKVFKLANLDSIRNQLIGTISKGFRSRLIFAGAIIHDPPILLLDEPTDGLDPNQKNEIRGLIKSLSKEKAIIVSTHILEEVDAMCSRVIIISEGHLVLDGTPQDLRNASEKNNRIIVSLRSEDKAKVSELLSSVLIPVAGGSEQFERYRIENSELISDIQSKLSNAGIVFKELYYYNTPLDEAFSKLTISKE</sequence>
<feature type="non-terminal residue" evidence="6">
    <location>
        <position position="1"/>
    </location>
</feature>
<accession>A0A1F7RQ65</accession>
<evidence type="ECO:0000313" key="7">
    <source>
        <dbReference type="Proteomes" id="UP000179266"/>
    </source>
</evidence>
<dbReference type="CDD" id="cd03230">
    <property type="entry name" value="ABC_DR_subfamily_A"/>
    <property type="match status" value="1"/>
</dbReference>
<dbReference type="EMBL" id="MGDD01000257">
    <property type="protein sequence ID" value="OGL43706.1"/>
    <property type="molecule type" value="Genomic_DNA"/>
</dbReference>
<evidence type="ECO:0000256" key="3">
    <source>
        <dbReference type="ARBA" id="ARBA00022741"/>
    </source>
</evidence>
<dbReference type="PANTHER" id="PTHR42711:SF5">
    <property type="entry name" value="ABC TRANSPORTER ATP-BINDING PROTEIN NATA"/>
    <property type="match status" value="1"/>
</dbReference>
<dbReference type="InterPro" id="IPR003439">
    <property type="entry name" value="ABC_transporter-like_ATP-bd"/>
</dbReference>
<dbReference type="Gene3D" id="3.40.50.300">
    <property type="entry name" value="P-loop containing nucleotide triphosphate hydrolases"/>
    <property type="match status" value="1"/>
</dbReference>
<dbReference type="InterPro" id="IPR027417">
    <property type="entry name" value="P-loop_NTPase"/>
</dbReference>
<keyword evidence="3" id="KW-0547">Nucleotide-binding</keyword>
<dbReference type="PROSITE" id="PS50893">
    <property type="entry name" value="ABC_TRANSPORTER_2"/>
    <property type="match status" value="1"/>
</dbReference>
<organism evidence="6 7">
    <name type="scientific">Candidatus Schekmanbacteria bacterium RBG_13_48_7</name>
    <dbReference type="NCBI Taxonomy" id="1817878"/>
    <lineage>
        <taxon>Bacteria</taxon>
        <taxon>Candidatus Schekmaniibacteriota</taxon>
    </lineage>
</organism>
<dbReference type="GO" id="GO:0016887">
    <property type="term" value="F:ATP hydrolysis activity"/>
    <property type="evidence" value="ECO:0007669"/>
    <property type="project" value="InterPro"/>
</dbReference>
<dbReference type="SUPFAM" id="SSF52540">
    <property type="entry name" value="P-loop containing nucleoside triphosphate hydrolases"/>
    <property type="match status" value="1"/>
</dbReference>